<dbReference type="EMBL" id="GDID01005558">
    <property type="protein sequence ID" value="JAP91048.1"/>
    <property type="molecule type" value="Transcribed_RNA"/>
</dbReference>
<protein>
    <submittedName>
        <fullName evidence="1">Ankyrin repeat-containing protein</fullName>
    </submittedName>
</protein>
<proteinExistence type="predicted"/>
<name>A0A146K3N3_9EUKA</name>
<organism evidence="1">
    <name type="scientific">Trepomonas sp. PC1</name>
    <dbReference type="NCBI Taxonomy" id="1076344"/>
    <lineage>
        <taxon>Eukaryota</taxon>
        <taxon>Metamonada</taxon>
        <taxon>Diplomonadida</taxon>
        <taxon>Hexamitidae</taxon>
        <taxon>Hexamitinae</taxon>
        <taxon>Trepomonas</taxon>
    </lineage>
</organism>
<dbReference type="PANTHER" id="PTHR24120:SF4">
    <property type="entry name" value="GH07239P"/>
    <property type="match status" value="1"/>
</dbReference>
<dbReference type="InterPro" id="IPR036770">
    <property type="entry name" value="Ankyrin_rpt-contain_sf"/>
</dbReference>
<feature type="non-terminal residue" evidence="1">
    <location>
        <position position="549"/>
    </location>
</feature>
<dbReference type="SMART" id="SM00248">
    <property type="entry name" value="ANK"/>
    <property type="match status" value="9"/>
</dbReference>
<dbReference type="InterPro" id="IPR002110">
    <property type="entry name" value="Ankyrin_rpt"/>
</dbReference>
<gene>
    <name evidence="1" type="ORF">TPC1_17451</name>
</gene>
<dbReference type="Pfam" id="PF12796">
    <property type="entry name" value="Ank_2"/>
    <property type="match status" value="3"/>
</dbReference>
<accession>A0A146K3N3</accession>
<feature type="non-terminal residue" evidence="1">
    <location>
        <position position="1"/>
    </location>
</feature>
<dbReference type="Pfam" id="PF13857">
    <property type="entry name" value="Ank_5"/>
    <property type="match status" value="1"/>
</dbReference>
<evidence type="ECO:0000313" key="1">
    <source>
        <dbReference type="EMBL" id="JAP91048.1"/>
    </source>
</evidence>
<dbReference type="AlphaFoldDB" id="A0A146K3N3"/>
<dbReference type="PANTHER" id="PTHR24120">
    <property type="entry name" value="GH07239P"/>
    <property type="match status" value="1"/>
</dbReference>
<dbReference type="SUPFAM" id="SSF48403">
    <property type="entry name" value="Ankyrin repeat"/>
    <property type="match status" value="2"/>
</dbReference>
<reference evidence="1" key="1">
    <citation type="submission" date="2015-07" db="EMBL/GenBank/DDBJ databases">
        <title>Adaptation to a free-living lifestyle via gene acquisitions in the diplomonad Trepomonas sp. PC1.</title>
        <authorList>
            <person name="Xu F."/>
            <person name="Jerlstrom-Hultqvist J."/>
            <person name="Kolisko M."/>
            <person name="Simpson A.G.B."/>
            <person name="Roger A.J."/>
            <person name="Svard S.G."/>
            <person name="Andersson J.O."/>
        </authorList>
    </citation>
    <scope>NUCLEOTIDE SEQUENCE</scope>
    <source>
        <strain evidence="1">PC1</strain>
    </source>
</reference>
<dbReference type="Gene3D" id="1.25.40.20">
    <property type="entry name" value="Ankyrin repeat-containing domain"/>
    <property type="match status" value="4"/>
</dbReference>
<sequence length="549" mass="61318">KHEWFLAASTGDLQTIQNLVDQYQKSTDERLRTALMYAAMNNQMNAVQLLSRYEMGCQSENGYTALMFAMSNGHYDIASILSSEMHLCSKNNTTALMLGAASGLKSVSIFQSQVKKFNDQGLSAIMICAIQDNTALFDALFPAEGLLKNQHNVTTLMVAAGCGRTHFVQFIIKQHPQLLKQQDSQGKTALRYAFDQMEKAGDQLQNYADIIYELVNYEGEITANDQKTTLMLACQNNVQDIAQNYANTQIKMQDENGITAMMYASQCGAIELVQMLKPDEQRMTDSKGRSAFLHAAENAQLEIFNELVQEEFEILDNDQQHVMHYAARVNCAEIIEIILETFIGQADANGVTTLMTAAKNNSVDCFPHLTKELKLKDNQLNTALHWAAMGDSPQGCRQFAKQNSKNEDGRFPIDLALQTDCGGAFVVLVEKQKVISFADAVEQNKAKICKTVVDVARGQSFQYEKFTPAEEQSCKNLLSQKKDGQSLIFLAIKSKSWAAVRVLAPVFSKETNEKGHSPLMFFLQQKEIDNQKEFLKAGRVLIKYCAGQQ</sequence>